<sequence length="496" mass="55808">MPTSVSYDPPVPTMSRKRKRSGNSTPTTTTVCMKKQKKKSTQLGATATPGSTLKVKGKTRGNGKVATKKLLKQLPIDILLTIYKYTLESHLSFYELFLYVGNDKNYDSVVRILLTNNDLQISQTSVFIVIRLKSITCNRPEIREYSCLYNSHDSRSVIRKFMRFVKENNVLFRTIEMDGLCSEDRDLLLDHSSAAVAKNIKFVGGEKLHVDQLKKFASILDVSDVVNGNPNQLQQQLQQQPAASTSSSLPFLSESSVPSYIHESISKSKGIVSQKYNQFTFTTAQLFSTLCEYGRFQNLETVTVSITSNFANMDKLNPVFQSPNFKKLVVIISTYPNLNTNSQVASYALNSLPRIQDRVVDSLHKFKTFRKTLEININGNFNIIPNSNSNPNPHQSQFQFQSHSSQSQFQSSTSTSTSFSQTPKCMLGWLHILHDFWPDIKTIRSCVFEMDPNFESSLDIVNYKLCRLMRLELCVVVVSDDDDDDDDGVGAGVLGP</sequence>
<accession>A0A9W6Z3X7</accession>
<proteinExistence type="predicted"/>
<comment type="caution">
    <text evidence="2">The sequence shown here is derived from an EMBL/GenBank/DDBJ whole genome shotgun (WGS) entry which is preliminary data.</text>
</comment>
<feature type="region of interest" description="Disordered" evidence="1">
    <location>
        <begin position="384"/>
        <end position="403"/>
    </location>
</feature>
<organism evidence="2 3">
    <name type="scientific">Ambrosiozyma monospora</name>
    <name type="common">Yeast</name>
    <name type="synonym">Endomycopsis monosporus</name>
    <dbReference type="NCBI Taxonomy" id="43982"/>
    <lineage>
        <taxon>Eukaryota</taxon>
        <taxon>Fungi</taxon>
        <taxon>Dikarya</taxon>
        <taxon>Ascomycota</taxon>
        <taxon>Saccharomycotina</taxon>
        <taxon>Pichiomycetes</taxon>
        <taxon>Pichiales</taxon>
        <taxon>Pichiaceae</taxon>
        <taxon>Ambrosiozyma</taxon>
    </lineage>
</organism>
<dbReference type="EMBL" id="BSXU01004518">
    <property type="protein sequence ID" value="GMG44947.1"/>
    <property type="molecule type" value="Genomic_DNA"/>
</dbReference>
<name>A0A9W6Z3X7_AMBMO</name>
<evidence type="ECO:0000256" key="1">
    <source>
        <dbReference type="SAM" id="MobiDB-lite"/>
    </source>
</evidence>
<evidence type="ECO:0000313" key="3">
    <source>
        <dbReference type="Proteomes" id="UP001165063"/>
    </source>
</evidence>
<protein>
    <submittedName>
        <fullName evidence="2">Unnamed protein product</fullName>
    </submittedName>
</protein>
<feature type="region of interest" description="Disordered" evidence="1">
    <location>
        <begin position="1"/>
        <end position="30"/>
    </location>
</feature>
<reference evidence="2" key="1">
    <citation type="submission" date="2023-04" db="EMBL/GenBank/DDBJ databases">
        <title>Ambrosiozyma monospora NBRC 1965.</title>
        <authorList>
            <person name="Ichikawa N."/>
            <person name="Sato H."/>
            <person name="Tonouchi N."/>
        </authorList>
    </citation>
    <scope>NUCLEOTIDE SEQUENCE</scope>
    <source>
        <strain evidence="2">NBRC 1965</strain>
    </source>
</reference>
<dbReference type="Proteomes" id="UP001165063">
    <property type="component" value="Unassembled WGS sequence"/>
</dbReference>
<dbReference type="AlphaFoldDB" id="A0A9W6Z3X7"/>
<keyword evidence="3" id="KW-1185">Reference proteome</keyword>
<evidence type="ECO:0000313" key="2">
    <source>
        <dbReference type="EMBL" id="GMG44947.1"/>
    </source>
</evidence>
<gene>
    <name evidence="2" type="ORF">Amon01_000679400</name>
</gene>